<dbReference type="Proteomes" id="UP000619355">
    <property type="component" value="Unassembled WGS sequence"/>
</dbReference>
<dbReference type="AlphaFoldDB" id="A0A919F2R6"/>
<accession>A0A919F2R6</accession>
<dbReference type="InterPro" id="IPR012340">
    <property type="entry name" value="NA-bd_OB-fold"/>
</dbReference>
<organism evidence="1 2">
    <name type="scientific">Streptomyces capoamus</name>
    <dbReference type="NCBI Taxonomy" id="68183"/>
    <lineage>
        <taxon>Bacteria</taxon>
        <taxon>Bacillati</taxon>
        <taxon>Actinomycetota</taxon>
        <taxon>Actinomycetes</taxon>
        <taxon>Kitasatosporales</taxon>
        <taxon>Streptomycetaceae</taxon>
        <taxon>Streptomyces</taxon>
    </lineage>
</organism>
<dbReference type="Gene3D" id="2.40.50.140">
    <property type="entry name" value="Nucleic acid-binding proteins"/>
    <property type="match status" value="1"/>
</dbReference>
<sequence length="185" mass="20323">MLAYPARVRGPRHGQHRVGVPHHDLHHAPGEAHVQQHRPWSVLAGVGDQLTDHQLREVHGPLRDRDAMLGLDPGQKTGGRVTGPGDVLAVPNQGSAGLNGRPVRCRAVRRRRVCFGHDRHPFLRSPQSPFVDVRLVEPRLVAEIDVDTAQDRGGWRHPVRVVRLRDDMPPGDIAEFGDGAVPAPG</sequence>
<name>A0A919F2R6_9ACTN</name>
<protein>
    <submittedName>
        <fullName evidence="1">Uncharacterized protein</fullName>
    </submittedName>
</protein>
<keyword evidence="2" id="KW-1185">Reference proteome</keyword>
<dbReference type="EMBL" id="BNBF01000034">
    <property type="protein sequence ID" value="GHG73994.1"/>
    <property type="molecule type" value="Genomic_DNA"/>
</dbReference>
<gene>
    <name evidence="1" type="ORF">GCM10018980_70610</name>
</gene>
<reference evidence="2" key="1">
    <citation type="journal article" date="2019" name="Int. J. Syst. Evol. Microbiol.">
        <title>The Global Catalogue of Microorganisms (GCM) 10K type strain sequencing project: providing services to taxonomists for standard genome sequencing and annotation.</title>
        <authorList>
            <consortium name="The Broad Institute Genomics Platform"/>
            <consortium name="The Broad Institute Genome Sequencing Center for Infectious Disease"/>
            <person name="Wu L."/>
            <person name="Ma J."/>
        </authorList>
    </citation>
    <scope>NUCLEOTIDE SEQUENCE [LARGE SCALE GENOMIC DNA]</scope>
    <source>
        <strain evidence="2">JCM 4253</strain>
    </source>
</reference>
<evidence type="ECO:0000313" key="1">
    <source>
        <dbReference type="EMBL" id="GHG73994.1"/>
    </source>
</evidence>
<proteinExistence type="predicted"/>
<evidence type="ECO:0000313" key="2">
    <source>
        <dbReference type="Proteomes" id="UP000619355"/>
    </source>
</evidence>
<comment type="caution">
    <text evidence="1">The sequence shown here is derived from an EMBL/GenBank/DDBJ whole genome shotgun (WGS) entry which is preliminary data.</text>
</comment>